<feature type="region of interest" description="Disordered" evidence="1">
    <location>
        <begin position="141"/>
        <end position="244"/>
    </location>
</feature>
<reference evidence="2 3" key="1">
    <citation type="submission" date="2017-07" db="EMBL/GenBank/DDBJ databases">
        <title>Complete genome sequence of Actinoalloteichus hoggarensis DSM 45943, type strain of Actinoalloteichus hoggarensis.</title>
        <authorList>
            <person name="Ruckert C."/>
            <person name="Nouioui I."/>
            <person name="Willmese J."/>
            <person name="van Wezel G."/>
            <person name="Klenk H.-P."/>
            <person name="Kalinowski J."/>
            <person name="Zotchev S.B."/>
        </authorList>
    </citation>
    <scope>NUCLEOTIDE SEQUENCE [LARGE SCALE GENOMIC DNA]</scope>
    <source>
        <strain evidence="2 3">DSM 45943</strain>
    </source>
</reference>
<keyword evidence="3" id="KW-1185">Reference proteome</keyword>
<sequence>MRSGRGTPPNHCSTPCHPRSWVSRSIRRASAGDLPWSPSRLLVSARLSGAGPGALRRRGECRDRVPVGWATAWRRTRHRTRRRARGVTAGSRATGARRMSLGCVLPLCRTAPRIWSCPCSAALTFDRPDIEDIYPFSADQIQSSKQAQKATSRTRTPGTARFGSIRLAIGPHRGRSEPVSPRPVGRLPPSTLGARKHGTGAVRGVAPRPRVGRFSSPRHRRGEPGRPVGPSASRPRRPMSIGRA</sequence>
<dbReference type="EMBL" id="CP022521">
    <property type="protein sequence ID" value="ASO20395.1"/>
    <property type="molecule type" value="Genomic_DNA"/>
</dbReference>
<proteinExistence type="predicted"/>
<dbReference type="Proteomes" id="UP000204221">
    <property type="component" value="Chromosome"/>
</dbReference>
<organism evidence="2 3">
    <name type="scientific">Actinoalloteichus hoggarensis</name>
    <dbReference type="NCBI Taxonomy" id="1470176"/>
    <lineage>
        <taxon>Bacteria</taxon>
        <taxon>Bacillati</taxon>
        <taxon>Actinomycetota</taxon>
        <taxon>Actinomycetes</taxon>
        <taxon>Pseudonocardiales</taxon>
        <taxon>Pseudonocardiaceae</taxon>
        <taxon>Actinoalloteichus</taxon>
    </lineage>
</organism>
<feature type="compositionally biased region" description="Polar residues" evidence="1">
    <location>
        <begin position="141"/>
        <end position="157"/>
    </location>
</feature>
<evidence type="ECO:0000313" key="3">
    <source>
        <dbReference type="Proteomes" id="UP000204221"/>
    </source>
</evidence>
<evidence type="ECO:0000313" key="2">
    <source>
        <dbReference type="EMBL" id="ASO20395.1"/>
    </source>
</evidence>
<protein>
    <submittedName>
        <fullName evidence="2">Uncharacterized protein</fullName>
    </submittedName>
</protein>
<feature type="compositionally biased region" description="Low complexity" evidence="1">
    <location>
        <begin position="200"/>
        <end position="213"/>
    </location>
</feature>
<gene>
    <name evidence="2" type="ORF">AHOG_13760</name>
</gene>
<dbReference type="KEGG" id="ahg:AHOG_13760"/>
<dbReference type="AlphaFoldDB" id="A0A221W3J4"/>
<evidence type="ECO:0000256" key="1">
    <source>
        <dbReference type="SAM" id="MobiDB-lite"/>
    </source>
</evidence>
<accession>A0A221W3J4</accession>
<name>A0A221W3J4_9PSEU</name>